<reference evidence="1 2" key="1">
    <citation type="submission" date="2024-09" db="EMBL/GenBank/DDBJ databases">
        <authorList>
            <person name="Sun Q."/>
            <person name="Mori K."/>
        </authorList>
    </citation>
    <scope>NUCLEOTIDE SEQUENCE [LARGE SCALE GENOMIC DNA]</scope>
    <source>
        <strain evidence="1 2">CCM 7759</strain>
    </source>
</reference>
<organism evidence="1 2">
    <name type="scientific">Paenibacillus chartarius</name>
    <dbReference type="NCBI Taxonomy" id="747481"/>
    <lineage>
        <taxon>Bacteria</taxon>
        <taxon>Bacillati</taxon>
        <taxon>Bacillota</taxon>
        <taxon>Bacilli</taxon>
        <taxon>Bacillales</taxon>
        <taxon>Paenibacillaceae</taxon>
        <taxon>Paenibacillus</taxon>
    </lineage>
</organism>
<name>A0ABV6DPU6_9BACL</name>
<sequence length="106" mass="11824">MTDSLTPGTSSFVMLYTPLCGTCKVALRMLDVVEAADPALHADRINLNVRPELAERWRVGSVPCLVRVRKGEVSGMLYRISSVDTILTWMRQRLAEETDEPIKGMS</sequence>
<evidence type="ECO:0000313" key="2">
    <source>
        <dbReference type="Proteomes" id="UP001589776"/>
    </source>
</evidence>
<protein>
    <submittedName>
        <fullName evidence="1">Thioredoxin family protein</fullName>
    </submittedName>
</protein>
<dbReference type="Gene3D" id="3.40.30.10">
    <property type="entry name" value="Glutaredoxin"/>
    <property type="match status" value="1"/>
</dbReference>
<dbReference type="SUPFAM" id="SSF52833">
    <property type="entry name" value="Thioredoxin-like"/>
    <property type="match status" value="1"/>
</dbReference>
<comment type="caution">
    <text evidence="1">The sequence shown here is derived from an EMBL/GenBank/DDBJ whole genome shotgun (WGS) entry which is preliminary data.</text>
</comment>
<dbReference type="EMBL" id="JBHLWN010000077">
    <property type="protein sequence ID" value="MFC0214674.1"/>
    <property type="molecule type" value="Genomic_DNA"/>
</dbReference>
<proteinExistence type="predicted"/>
<dbReference type="CDD" id="cd02947">
    <property type="entry name" value="TRX_family"/>
    <property type="match status" value="1"/>
</dbReference>
<dbReference type="Proteomes" id="UP001589776">
    <property type="component" value="Unassembled WGS sequence"/>
</dbReference>
<gene>
    <name evidence="1" type="ORF">ACFFK0_19905</name>
</gene>
<dbReference type="RefSeq" id="WP_377472077.1">
    <property type="nucleotide sequence ID" value="NZ_JBHLWN010000077.1"/>
</dbReference>
<keyword evidence="2" id="KW-1185">Reference proteome</keyword>
<dbReference type="InterPro" id="IPR036249">
    <property type="entry name" value="Thioredoxin-like_sf"/>
</dbReference>
<evidence type="ECO:0000313" key="1">
    <source>
        <dbReference type="EMBL" id="MFC0214674.1"/>
    </source>
</evidence>
<accession>A0ABV6DPU6</accession>